<reference evidence="2" key="1">
    <citation type="journal article" date="2013" name="Genome Announc.">
        <title>Draft genome sequence of the grapevine dieback fungus Eutypa lata UCR-EL1.</title>
        <authorList>
            <person name="Blanco-Ulate B."/>
            <person name="Rolshausen P.E."/>
            <person name="Cantu D."/>
        </authorList>
    </citation>
    <scope>NUCLEOTIDE SEQUENCE [LARGE SCALE GENOMIC DNA]</scope>
    <source>
        <strain evidence="2">UCR-EL1</strain>
    </source>
</reference>
<dbReference type="HOGENOM" id="CLU_1855266_0_0_1"/>
<dbReference type="eggNOG" id="KOG1575">
    <property type="taxonomic scope" value="Eukaryota"/>
</dbReference>
<evidence type="ECO:0000313" key="2">
    <source>
        <dbReference type="Proteomes" id="UP000012174"/>
    </source>
</evidence>
<dbReference type="OMA" id="KNVASTH"/>
<gene>
    <name evidence="1" type="ORF">UCREL1_427</name>
</gene>
<protein>
    <submittedName>
        <fullName evidence="1">Putative aldo keto reductase protein</fullName>
    </submittedName>
</protein>
<accession>M7U0R3</accession>
<dbReference type="EMBL" id="KB705441">
    <property type="protein sequence ID" value="EMR72515.1"/>
    <property type="molecule type" value="Genomic_DNA"/>
</dbReference>
<name>M7U0R3_EUTLA</name>
<dbReference type="Proteomes" id="UP000012174">
    <property type="component" value="Unassembled WGS sequence"/>
</dbReference>
<dbReference type="PANTHER" id="PTHR43147:SF2">
    <property type="entry name" value="NADP-DEPENDENT OXIDOREDUCTASE DOMAIN-CONTAINING PROTEIN"/>
    <property type="match status" value="1"/>
</dbReference>
<dbReference type="OrthoDB" id="686384at2759"/>
<evidence type="ECO:0000313" key="1">
    <source>
        <dbReference type="EMBL" id="EMR72515.1"/>
    </source>
</evidence>
<proteinExistence type="predicted"/>
<organism evidence="1 2">
    <name type="scientific">Eutypa lata (strain UCR-EL1)</name>
    <name type="common">Grapevine dieback disease fungus</name>
    <name type="synonym">Eutypa armeniacae</name>
    <dbReference type="NCBI Taxonomy" id="1287681"/>
    <lineage>
        <taxon>Eukaryota</taxon>
        <taxon>Fungi</taxon>
        <taxon>Dikarya</taxon>
        <taxon>Ascomycota</taxon>
        <taxon>Pezizomycotina</taxon>
        <taxon>Sordariomycetes</taxon>
        <taxon>Xylariomycetidae</taxon>
        <taxon>Xylariales</taxon>
        <taxon>Diatrypaceae</taxon>
        <taxon>Eutypa</taxon>
    </lineage>
</organism>
<dbReference type="KEGG" id="ela:UCREL1_427"/>
<keyword evidence="2" id="KW-1185">Reference proteome</keyword>
<dbReference type="AlphaFoldDB" id="M7U0R3"/>
<sequence>MSIVWRLPVGEVAQQTRAEDILRVNRAHTITTEADEKNATQQYFDMINTWGSWEEFQRLLAVLSTIAQKHGRAVGAVIVGTRLGVSAHGDENGRVFGFELDDTDLKAINDSALGKDLEKAKPVYEKLGDCGNEYRAMH</sequence>
<dbReference type="PANTHER" id="PTHR43147">
    <property type="entry name" value="PROTEIN TAS"/>
    <property type="match status" value="1"/>
</dbReference>